<gene>
    <name evidence="5" type="ORF">BI364_05960</name>
</gene>
<dbReference type="PANTHER" id="PTHR12599">
    <property type="entry name" value="PTERIN-4-ALPHA-CARBINOLAMINE DEHYDRATASE"/>
    <property type="match status" value="1"/>
</dbReference>
<dbReference type="EC" id="4.2.1.96" evidence="4"/>
<dbReference type="SUPFAM" id="SSF55248">
    <property type="entry name" value="PCD-like"/>
    <property type="match status" value="1"/>
</dbReference>
<dbReference type="AlphaFoldDB" id="A0A1D8IM69"/>
<evidence type="ECO:0000313" key="6">
    <source>
        <dbReference type="Proteomes" id="UP000095401"/>
    </source>
</evidence>
<sequence length="117" mass="12907">MNTDDVGNTLRQGHCAPCEGGVPPLDTSEAARLMSGLHPDWRLVEDGGAITRELRFANFHDTMAFVNALAWIAHREDHHPDLEVGYGRCRIRYSTHAINGLSQNDFICAAHIDALNA</sequence>
<evidence type="ECO:0000256" key="4">
    <source>
        <dbReference type="HAMAP-Rule" id="MF_00434"/>
    </source>
</evidence>
<dbReference type="Proteomes" id="UP000095401">
    <property type="component" value="Chromosome"/>
</dbReference>
<dbReference type="HAMAP" id="MF_00434">
    <property type="entry name" value="Pterin_4_alpha"/>
    <property type="match status" value="1"/>
</dbReference>
<evidence type="ECO:0000256" key="3">
    <source>
        <dbReference type="ARBA" id="ARBA00023239"/>
    </source>
</evidence>
<dbReference type="KEGG" id="aprs:BI364_05960"/>
<comment type="catalytic activity">
    <reaction evidence="1 4">
        <text>(4aS,6R)-4a-hydroxy-L-erythro-5,6,7,8-tetrahydrobiopterin = (6R)-L-erythro-6,7-dihydrobiopterin + H2O</text>
        <dbReference type="Rhea" id="RHEA:11920"/>
        <dbReference type="ChEBI" id="CHEBI:15377"/>
        <dbReference type="ChEBI" id="CHEBI:15642"/>
        <dbReference type="ChEBI" id="CHEBI:43120"/>
        <dbReference type="EC" id="4.2.1.96"/>
    </reaction>
</comment>
<dbReference type="PANTHER" id="PTHR12599:SF0">
    <property type="entry name" value="PTERIN-4-ALPHA-CARBINOLAMINE DEHYDRATASE"/>
    <property type="match status" value="1"/>
</dbReference>
<dbReference type="RefSeq" id="WP_070077947.1">
    <property type="nucleotide sequence ID" value="NZ_CP017415.1"/>
</dbReference>
<reference evidence="6" key="1">
    <citation type="submission" date="2016-09" db="EMBL/GenBank/DDBJ databases">
        <title>Acidihalobacter prosperus F5.</title>
        <authorList>
            <person name="Khaleque H.N."/>
            <person name="Ramsay J.P."/>
            <person name="Kaksonen A.H."/>
            <person name="Boxall N.J."/>
            <person name="Watkin E.L.J."/>
        </authorList>
    </citation>
    <scope>NUCLEOTIDE SEQUENCE [LARGE SCALE GENOMIC DNA]</scope>
    <source>
        <strain evidence="6">F5</strain>
    </source>
</reference>
<dbReference type="Gene3D" id="3.30.1360.20">
    <property type="entry name" value="Transcriptional coactivator/pterin dehydratase"/>
    <property type="match status" value="1"/>
</dbReference>
<dbReference type="NCBIfam" id="NF002019">
    <property type="entry name" value="PRK00823.1-4"/>
    <property type="match status" value="1"/>
</dbReference>
<evidence type="ECO:0000313" key="5">
    <source>
        <dbReference type="EMBL" id="AOU97562.1"/>
    </source>
</evidence>
<proteinExistence type="inferred from homology"/>
<dbReference type="EMBL" id="CP017415">
    <property type="protein sequence ID" value="AOU97562.1"/>
    <property type="molecule type" value="Genomic_DNA"/>
</dbReference>
<dbReference type="Pfam" id="PF01329">
    <property type="entry name" value="Pterin_4a"/>
    <property type="match status" value="1"/>
</dbReference>
<dbReference type="InterPro" id="IPR036428">
    <property type="entry name" value="PCD_sf"/>
</dbReference>
<keyword evidence="6" id="KW-1185">Reference proteome</keyword>
<dbReference type="CDD" id="cd00913">
    <property type="entry name" value="PCD_DCoH_subfamily_a"/>
    <property type="match status" value="1"/>
</dbReference>
<dbReference type="InterPro" id="IPR001533">
    <property type="entry name" value="Pterin_deHydtase"/>
</dbReference>
<name>A0A1D8IM69_9GAMM</name>
<protein>
    <recommendedName>
        <fullName evidence="4">Putative pterin-4-alpha-carbinolamine dehydratase</fullName>
        <shortName evidence="4">PHS</shortName>
        <ecNumber evidence="4">4.2.1.96</ecNumber>
    </recommendedName>
    <alternativeName>
        <fullName evidence="4">4-alpha-hydroxy-tetrahydropterin dehydratase</fullName>
    </alternativeName>
    <alternativeName>
        <fullName evidence="4">Pterin carbinolamine dehydratase</fullName>
        <shortName evidence="4">PCD</shortName>
    </alternativeName>
</protein>
<comment type="similarity">
    <text evidence="2 4">Belongs to the pterin-4-alpha-carbinolamine dehydratase family.</text>
</comment>
<keyword evidence="3 4" id="KW-0456">Lyase</keyword>
<organism evidence="5 6">
    <name type="scientific">Acidihalobacter yilgarnensis</name>
    <dbReference type="NCBI Taxonomy" id="2819280"/>
    <lineage>
        <taxon>Bacteria</taxon>
        <taxon>Pseudomonadati</taxon>
        <taxon>Pseudomonadota</taxon>
        <taxon>Gammaproteobacteria</taxon>
        <taxon>Chromatiales</taxon>
        <taxon>Ectothiorhodospiraceae</taxon>
        <taxon>Acidihalobacter</taxon>
    </lineage>
</organism>
<dbReference type="GO" id="GO:0006729">
    <property type="term" value="P:tetrahydrobiopterin biosynthetic process"/>
    <property type="evidence" value="ECO:0007669"/>
    <property type="project" value="InterPro"/>
</dbReference>
<evidence type="ECO:0000256" key="2">
    <source>
        <dbReference type="ARBA" id="ARBA00006472"/>
    </source>
</evidence>
<accession>A0A1D8IM69</accession>
<evidence type="ECO:0000256" key="1">
    <source>
        <dbReference type="ARBA" id="ARBA00001554"/>
    </source>
</evidence>
<dbReference type="GO" id="GO:0008124">
    <property type="term" value="F:4-alpha-hydroxytetrahydrobiopterin dehydratase activity"/>
    <property type="evidence" value="ECO:0007669"/>
    <property type="project" value="UniProtKB-UniRule"/>
</dbReference>